<proteinExistence type="predicted"/>
<sequence length="657" mass="71992">MSSLRNPSVEIELTGEGFVAGYQDGRPPDGVMVVDGSNLLDRQVSPVAPDVQPVLKKGRTMADGMVIDDGTPEGECVPESWEGPDQNPPVLEKNQHPVPLLSSFKDKLLGVSAASRMSSILTDLDVEVKAEDVQLGVVNRRRRPGVNSRRNDRGVGAEPSRAVRGSRFAALEEEGLDANEVSEDVQVRNVAAGKEVEVECNAHVGGCEEIPAEVAPVTSTASLAAGHVSRRALIPGETSTPKNSLVEPSDAHIADRGGAVQGKFASKGRVIPVPTSLAASKHSVIQVIPDGESIEPIQSKDLAPRPTMVADMVTTTGEWDWDRLKVLLPEPVLETLAATPPPESRHGDDVPGWRWDEKRLFRVSSAYAALLDARGSSPPSVWNKIWASTLWRCVLGRDDAHRLDALPFEEWLHGNITGRLVNGVARDEWGMRFSIYCWLLWKRRCSIVLDTEFIERESVLDWATRFIEDCNTAFNPLRTAPRMLQSSGRAWEGPPIGWVKGNVDAAVNVSNGRAAVGGVFRDADGMWLQGFARFIGRSSMLVAELWAIREGLDQAWNGGFQQVELETDNTEAARICNGESTVMQSSVLVSEIQERLQRSWHVRVRYVDRASNTVVDMLAKLGQHTLVQGESFRHPPVEVIALLEAEQQHWEGRALGS</sequence>
<dbReference type="InterPro" id="IPR012337">
    <property type="entry name" value="RNaseH-like_sf"/>
</dbReference>
<evidence type="ECO:0000259" key="1">
    <source>
        <dbReference type="Pfam" id="PF13456"/>
    </source>
</evidence>
<dbReference type="InterPro" id="IPR002156">
    <property type="entry name" value="RNaseH_domain"/>
</dbReference>
<dbReference type="EMBL" id="JBBPBN010000006">
    <property type="protein sequence ID" value="KAK9036259.1"/>
    <property type="molecule type" value="Genomic_DNA"/>
</dbReference>
<evidence type="ECO:0000313" key="2">
    <source>
        <dbReference type="EMBL" id="KAK9036259.1"/>
    </source>
</evidence>
<dbReference type="Pfam" id="PF13456">
    <property type="entry name" value="RVT_3"/>
    <property type="match status" value="1"/>
</dbReference>
<dbReference type="InterPro" id="IPR044730">
    <property type="entry name" value="RNase_H-like_dom_plant"/>
</dbReference>
<dbReference type="InterPro" id="IPR036397">
    <property type="entry name" value="RNaseH_sf"/>
</dbReference>
<comment type="caution">
    <text evidence="2">The sequence shown here is derived from an EMBL/GenBank/DDBJ whole genome shotgun (WGS) entry which is preliminary data.</text>
</comment>
<name>A0ABR2TG72_9ROSI</name>
<dbReference type="SUPFAM" id="SSF53098">
    <property type="entry name" value="Ribonuclease H-like"/>
    <property type="match status" value="1"/>
</dbReference>
<organism evidence="2 3">
    <name type="scientific">Hibiscus sabdariffa</name>
    <name type="common">roselle</name>
    <dbReference type="NCBI Taxonomy" id="183260"/>
    <lineage>
        <taxon>Eukaryota</taxon>
        <taxon>Viridiplantae</taxon>
        <taxon>Streptophyta</taxon>
        <taxon>Embryophyta</taxon>
        <taxon>Tracheophyta</taxon>
        <taxon>Spermatophyta</taxon>
        <taxon>Magnoliopsida</taxon>
        <taxon>eudicotyledons</taxon>
        <taxon>Gunneridae</taxon>
        <taxon>Pentapetalae</taxon>
        <taxon>rosids</taxon>
        <taxon>malvids</taxon>
        <taxon>Malvales</taxon>
        <taxon>Malvaceae</taxon>
        <taxon>Malvoideae</taxon>
        <taxon>Hibiscus</taxon>
    </lineage>
</organism>
<dbReference type="Proteomes" id="UP001396334">
    <property type="component" value="Unassembled WGS sequence"/>
</dbReference>
<dbReference type="PANTHER" id="PTHR47723">
    <property type="entry name" value="OS05G0353850 PROTEIN"/>
    <property type="match status" value="1"/>
</dbReference>
<dbReference type="PANTHER" id="PTHR47723:SF19">
    <property type="entry name" value="POLYNUCLEOTIDYL TRANSFERASE, RIBONUCLEASE H-LIKE SUPERFAMILY PROTEIN"/>
    <property type="match status" value="1"/>
</dbReference>
<keyword evidence="3" id="KW-1185">Reference proteome</keyword>
<dbReference type="Gene3D" id="3.30.420.10">
    <property type="entry name" value="Ribonuclease H-like superfamily/Ribonuclease H"/>
    <property type="match status" value="1"/>
</dbReference>
<protein>
    <recommendedName>
        <fullName evidence="1">RNase H type-1 domain-containing protein</fullName>
    </recommendedName>
</protein>
<gene>
    <name evidence="2" type="ORF">V6N11_078267</name>
</gene>
<feature type="domain" description="RNase H type-1" evidence="1">
    <location>
        <begin position="502"/>
        <end position="621"/>
    </location>
</feature>
<dbReference type="CDD" id="cd06222">
    <property type="entry name" value="RNase_H_like"/>
    <property type="match status" value="1"/>
</dbReference>
<evidence type="ECO:0000313" key="3">
    <source>
        <dbReference type="Proteomes" id="UP001396334"/>
    </source>
</evidence>
<accession>A0ABR2TG72</accession>
<dbReference type="InterPro" id="IPR053151">
    <property type="entry name" value="RNase_H-like"/>
</dbReference>
<reference evidence="2 3" key="1">
    <citation type="journal article" date="2024" name="G3 (Bethesda)">
        <title>Genome assembly of Hibiscus sabdariffa L. provides insights into metabolisms of medicinal natural products.</title>
        <authorList>
            <person name="Kim T."/>
        </authorList>
    </citation>
    <scope>NUCLEOTIDE SEQUENCE [LARGE SCALE GENOMIC DNA]</scope>
    <source>
        <strain evidence="2">TK-2024</strain>
        <tissue evidence="2">Old leaves</tissue>
    </source>
</reference>